<reference evidence="2 3" key="1">
    <citation type="journal article" date="2021" name="BMC Genomics">
        <title>Datura genome reveals duplications of psychoactive alkaloid biosynthetic genes and high mutation rate following tissue culture.</title>
        <authorList>
            <person name="Rajewski A."/>
            <person name="Carter-House D."/>
            <person name="Stajich J."/>
            <person name="Litt A."/>
        </authorList>
    </citation>
    <scope>NUCLEOTIDE SEQUENCE [LARGE SCALE GENOMIC DNA]</scope>
    <source>
        <strain evidence="2">AR-01</strain>
    </source>
</reference>
<name>A0ABS8S4L8_DATST</name>
<sequence>MTGRPINIKVVIRDFSRRMKVKKGQRFSFKGLLNRFLRVQQVEEEEVDYRPRYGPKGLDVTKTKESEGLHDPVLFINEHARIDNVLSHLYGMQIIQMRMRGVKEELLQQLNINYPLSEHSRAFCRVGPILEEPFDDDDPNNDEQAQVDSYLEFDDDDGKDSEMGKLPMPPRTMRTRPKKDKSDGFWLIWGLKEQVLSSQTQKKLVSQQNRGCHHTTQAVHRPARRGHIGAPSYAMRHHIGAIEGMVQTKGVRPNFCKTKS</sequence>
<gene>
    <name evidence="2" type="ORF">HAX54_023377</name>
</gene>
<organism evidence="2 3">
    <name type="scientific">Datura stramonium</name>
    <name type="common">Jimsonweed</name>
    <name type="synonym">Common thornapple</name>
    <dbReference type="NCBI Taxonomy" id="4076"/>
    <lineage>
        <taxon>Eukaryota</taxon>
        <taxon>Viridiplantae</taxon>
        <taxon>Streptophyta</taxon>
        <taxon>Embryophyta</taxon>
        <taxon>Tracheophyta</taxon>
        <taxon>Spermatophyta</taxon>
        <taxon>Magnoliopsida</taxon>
        <taxon>eudicotyledons</taxon>
        <taxon>Gunneridae</taxon>
        <taxon>Pentapetalae</taxon>
        <taxon>asterids</taxon>
        <taxon>lamiids</taxon>
        <taxon>Solanales</taxon>
        <taxon>Solanaceae</taxon>
        <taxon>Solanoideae</taxon>
        <taxon>Datureae</taxon>
        <taxon>Datura</taxon>
    </lineage>
</organism>
<dbReference type="EMBL" id="JACEIK010000284">
    <property type="protein sequence ID" value="MCD7454060.1"/>
    <property type="molecule type" value="Genomic_DNA"/>
</dbReference>
<keyword evidence="3" id="KW-1185">Reference proteome</keyword>
<proteinExistence type="predicted"/>
<evidence type="ECO:0000313" key="3">
    <source>
        <dbReference type="Proteomes" id="UP000823775"/>
    </source>
</evidence>
<protein>
    <submittedName>
        <fullName evidence="2">Uncharacterized protein</fullName>
    </submittedName>
</protein>
<evidence type="ECO:0000313" key="2">
    <source>
        <dbReference type="EMBL" id="MCD7454060.1"/>
    </source>
</evidence>
<dbReference type="Proteomes" id="UP000823775">
    <property type="component" value="Unassembled WGS sequence"/>
</dbReference>
<comment type="caution">
    <text evidence="2">The sequence shown here is derived from an EMBL/GenBank/DDBJ whole genome shotgun (WGS) entry which is preliminary data.</text>
</comment>
<accession>A0ABS8S4L8</accession>
<feature type="region of interest" description="Disordered" evidence="1">
    <location>
        <begin position="153"/>
        <end position="179"/>
    </location>
</feature>
<evidence type="ECO:0000256" key="1">
    <source>
        <dbReference type="SAM" id="MobiDB-lite"/>
    </source>
</evidence>